<accession>A0ABD2LVT9</accession>
<sequence>MSTPLGDEQCHQNGIECSAENRRKMLGPALFNIRFPLISIEDFTKSVVSTGVLITEEVYSIYQHHCHSELSDAPGLFPLAFSTHRRYKKGETIEMEIERVSEFSLEEVGSYRFSEAVNIWGFSLRITAEKYKEKR</sequence>
<evidence type="ECO:0000313" key="1">
    <source>
        <dbReference type="EMBL" id="KAL3119314.1"/>
    </source>
</evidence>
<reference evidence="1 2" key="1">
    <citation type="submission" date="2024-10" db="EMBL/GenBank/DDBJ databases">
        <authorList>
            <person name="Kim D."/>
        </authorList>
    </citation>
    <scope>NUCLEOTIDE SEQUENCE [LARGE SCALE GENOMIC DNA]</scope>
    <source>
        <strain evidence="1">BH-2024</strain>
    </source>
</reference>
<organism evidence="1 2">
    <name type="scientific">Heterodera trifolii</name>
    <dbReference type="NCBI Taxonomy" id="157864"/>
    <lineage>
        <taxon>Eukaryota</taxon>
        <taxon>Metazoa</taxon>
        <taxon>Ecdysozoa</taxon>
        <taxon>Nematoda</taxon>
        <taxon>Chromadorea</taxon>
        <taxon>Rhabditida</taxon>
        <taxon>Tylenchina</taxon>
        <taxon>Tylenchomorpha</taxon>
        <taxon>Tylenchoidea</taxon>
        <taxon>Heteroderidae</taxon>
        <taxon>Heteroderinae</taxon>
        <taxon>Heterodera</taxon>
    </lineage>
</organism>
<protein>
    <submittedName>
        <fullName evidence="1">Uncharacterized protein</fullName>
    </submittedName>
</protein>
<proteinExistence type="predicted"/>
<keyword evidence="2" id="KW-1185">Reference proteome</keyword>
<dbReference type="AlphaFoldDB" id="A0ABD2LVT9"/>
<name>A0ABD2LVT9_9BILA</name>
<dbReference type="Proteomes" id="UP001620626">
    <property type="component" value="Unassembled WGS sequence"/>
</dbReference>
<dbReference type="PANTHER" id="PTHR45774">
    <property type="entry name" value="BTB/POZ DOMAIN-CONTAINING"/>
    <property type="match status" value="1"/>
</dbReference>
<evidence type="ECO:0000313" key="2">
    <source>
        <dbReference type="Proteomes" id="UP001620626"/>
    </source>
</evidence>
<dbReference type="EMBL" id="JBICBT010000252">
    <property type="protein sequence ID" value="KAL3119314.1"/>
    <property type="molecule type" value="Genomic_DNA"/>
</dbReference>
<comment type="caution">
    <text evidence="1">The sequence shown here is derived from an EMBL/GenBank/DDBJ whole genome shotgun (WGS) entry which is preliminary data.</text>
</comment>
<gene>
    <name evidence="1" type="ORF">niasHT_000092</name>
</gene>